<evidence type="ECO:0000256" key="4">
    <source>
        <dbReference type="ARBA" id="ARBA00022840"/>
    </source>
</evidence>
<proteinExistence type="predicted"/>
<dbReference type="Pfam" id="PF00069">
    <property type="entry name" value="Pkinase"/>
    <property type="match status" value="1"/>
</dbReference>
<dbReference type="Proteomes" id="UP000050509">
    <property type="component" value="Unassembled WGS sequence"/>
</dbReference>
<feature type="domain" description="Protein kinase" evidence="5">
    <location>
        <begin position="1"/>
        <end position="173"/>
    </location>
</feature>
<evidence type="ECO:0000259" key="5">
    <source>
        <dbReference type="PROSITE" id="PS50011"/>
    </source>
</evidence>
<keyword evidence="1" id="KW-0808">Transferase</keyword>
<protein>
    <recommendedName>
        <fullName evidence="5">Protein kinase domain-containing protein</fullName>
    </recommendedName>
</protein>
<dbReference type="GO" id="GO:0005524">
    <property type="term" value="F:ATP binding"/>
    <property type="evidence" value="ECO:0007669"/>
    <property type="project" value="UniProtKB-KW"/>
</dbReference>
<dbReference type="PANTHER" id="PTHR43289:SF34">
    <property type="entry name" value="SERINE_THREONINE-PROTEIN KINASE YBDM-RELATED"/>
    <property type="match status" value="1"/>
</dbReference>
<reference evidence="6 7" key="1">
    <citation type="submission" date="2015-09" db="EMBL/GenBank/DDBJ databases">
        <title>Draft genome sequence of Kouleothrix aurantiaca JCM 19913.</title>
        <authorList>
            <person name="Hemp J."/>
        </authorList>
    </citation>
    <scope>NUCLEOTIDE SEQUENCE [LARGE SCALE GENOMIC DNA]</scope>
    <source>
        <strain evidence="6 7">COM-B</strain>
    </source>
</reference>
<dbReference type="PANTHER" id="PTHR43289">
    <property type="entry name" value="MITOGEN-ACTIVATED PROTEIN KINASE KINASE KINASE 20-RELATED"/>
    <property type="match status" value="1"/>
</dbReference>
<keyword evidence="4" id="KW-0067">ATP-binding</keyword>
<evidence type="ECO:0000256" key="3">
    <source>
        <dbReference type="ARBA" id="ARBA00022777"/>
    </source>
</evidence>
<dbReference type="EMBL" id="LJCR01003489">
    <property type="protein sequence ID" value="KPV46912.1"/>
    <property type="molecule type" value="Genomic_DNA"/>
</dbReference>
<accession>A0A0P9CVC8</accession>
<dbReference type="GO" id="GO:0004674">
    <property type="term" value="F:protein serine/threonine kinase activity"/>
    <property type="evidence" value="ECO:0007669"/>
    <property type="project" value="TreeGrafter"/>
</dbReference>
<organism evidence="6 7">
    <name type="scientific">Kouleothrix aurantiaca</name>
    <dbReference type="NCBI Taxonomy" id="186479"/>
    <lineage>
        <taxon>Bacteria</taxon>
        <taxon>Bacillati</taxon>
        <taxon>Chloroflexota</taxon>
        <taxon>Chloroflexia</taxon>
        <taxon>Chloroflexales</taxon>
        <taxon>Roseiflexineae</taxon>
        <taxon>Roseiflexaceae</taxon>
        <taxon>Kouleothrix</taxon>
    </lineage>
</organism>
<sequence length="191" mass="20470">MPFERFLGYTEQLLNALEYVHQHVPPVLHRSIKPQNVLLGADGNVALVGLWPALVPPQPPVARAAGALGSSLQFMPPEQVQGAALDQRSDIYALAATLYFLSTSVLPPLAGKRINARQRGQLDPLRPVRELAPHVPSAWRDGLMQALAIDPAQRPPTVGALRQVLGMAPRPVVPESQVPTLVSGPPPPVAV</sequence>
<keyword evidence="2" id="KW-0547">Nucleotide-binding</keyword>
<dbReference type="SUPFAM" id="SSF56112">
    <property type="entry name" value="Protein kinase-like (PK-like)"/>
    <property type="match status" value="1"/>
</dbReference>
<comment type="caution">
    <text evidence="6">The sequence shown here is derived from an EMBL/GenBank/DDBJ whole genome shotgun (WGS) entry which is preliminary data.</text>
</comment>
<feature type="non-terminal residue" evidence="6">
    <location>
        <position position="191"/>
    </location>
</feature>
<dbReference type="AlphaFoldDB" id="A0A0P9CVC8"/>
<gene>
    <name evidence="6" type="ORF">SE17_42910</name>
</gene>
<dbReference type="Gene3D" id="1.10.510.10">
    <property type="entry name" value="Transferase(Phosphotransferase) domain 1"/>
    <property type="match status" value="1"/>
</dbReference>
<evidence type="ECO:0000313" key="6">
    <source>
        <dbReference type="EMBL" id="KPV46912.1"/>
    </source>
</evidence>
<keyword evidence="3" id="KW-0418">Kinase</keyword>
<evidence type="ECO:0000256" key="2">
    <source>
        <dbReference type="ARBA" id="ARBA00022741"/>
    </source>
</evidence>
<dbReference type="PROSITE" id="PS50011">
    <property type="entry name" value="PROTEIN_KINASE_DOM"/>
    <property type="match status" value="1"/>
</dbReference>
<evidence type="ECO:0000313" key="7">
    <source>
        <dbReference type="Proteomes" id="UP000050509"/>
    </source>
</evidence>
<dbReference type="InterPro" id="IPR000719">
    <property type="entry name" value="Prot_kinase_dom"/>
</dbReference>
<keyword evidence="7" id="KW-1185">Reference proteome</keyword>
<name>A0A0P9CVC8_9CHLR</name>
<evidence type="ECO:0000256" key="1">
    <source>
        <dbReference type="ARBA" id="ARBA00022679"/>
    </source>
</evidence>
<dbReference type="InterPro" id="IPR011009">
    <property type="entry name" value="Kinase-like_dom_sf"/>
</dbReference>